<gene>
    <name evidence="2" type="ORF">BAE44_0000097</name>
</gene>
<evidence type="ECO:0000313" key="3">
    <source>
        <dbReference type="Proteomes" id="UP000095767"/>
    </source>
</evidence>
<feature type="region of interest" description="Disordered" evidence="1">
    <location>
        <begin position="1"/>
        <end position="22"/>
    </location>
</feature>
<dbReference type="Proteomes" id="UP000095767">
    <property type="component" value="Unassembled WGS sequence"/>
</dbReference>
<dbReference type="EMBL" id="LWDX02000245">
    <property type="protein sequence ID" value="OEL38884.1"/>
    <property type="molecule type" value="Genomic_DNA"/>
</dbReference>
<keyword evidence="3" id="KW-1185">Reference proteome</keyword>
<protein>
    <submittedName>
        <fullName evidence="2">Putative galacturonosyltransferase 7</fullName>
    </submittedName>
</protein>
<dbReference type="OrthoDB" id="668237at2759"/>
<sequence length="299" mass="34676">DVSKKKTSGSNGISAEISTRSKSKNLAIKSKAKLKGAFSLAELNNDTFKSNEPHASKRYQWKDLSWRSKDTAVNGKEDHGQETVHEEGNPKSCEHEYGSYCLWSTEHREVMKDAIVKRLKDQLFIARAHYPSIAKLKQHERFTRELKQSIQEHERMLSDTITDADLPPIFSNKLEKMEHTIQRAKSCEVGCSNVERKLRQLLDITEDEAYFHTRQSAFLYHLGVQTMPKTHHCLNMRLTLEYFKSRSIRTDQQNKQKLESPTFQHYVIFSKNVLAVSTTINATVLNSQVYCYFEILKRF</sequence>
<evidence type="ECO:0000256" key="1">
    <source>
        <dbReference type="SAM" id="MobiDB-lite"/>
    </source>
</evidence>
<feature type="compositionally biased region" description="Polar residues" evidence="1">
    <location>
        <begin position="8"/>
        <end position="20"/>
    </location>
</feature>
<dbReference type="PANTHER" id="PTHR32116">
    <property type="entry name" value="GALACTURONOSYLTRANSFERASE 4-RELATED"/>
    <property type="match status" value="1"/>
</dbReference>
<accession>A0A1E5WNC1</accession>
<evidence type="ECO:0000313" key="2">
    <source>
        <dbReference type="EMBL" id="OEL38884.1"/>
    </source>
</evidence>
<dbReference type="AlphaFoldDB" id="A0A1E5WNC1"/>
<dbReference type="STRING" id="888268.A0A1E5WNC1"/>
<dbReference type="GO" id="GO:0047262">
    <property type="term" value="F:polygalacturonate 4-alpha-galacturonosyltransferase activity"/>
    <property type="evidence" value="ECO:0007669"/>
    <property type="project" value="InterPro"/>
</dbReference>
<proteinExistence type="predicted"/>
<reference evidence="2 3" key="1">
    <citation type="submission" date="2016-09" db="EMBL/GenBank/DDBJ databases">
        <title>The draft genome of Dichanthelium oligosanthes: A C3 panicoid grass species.</title>
        <authorList>
            <person name="Studer A.J."/>
            <person name="Schnable J.C."/>
            <person name="Brutnell T.P."/>
        </authorList>
    </citation>
    <scope>NUCLEOTIDE SEQUENCE [LARGE SCALE GENOMIC DNA]</scope>
    <source>
        <strain evidence="3">cv. Kellogg 1175</strain>
        <tissue evidence="2">Leaf</tissue>
    </source>
</reference>
<organism evidence="2 3">
    <name type="scientific">Dichanthelium oligosanthes</name>
    <dbReference type="NCBI Taxonomy" id="888268"/>
    <lineage>
        <taxon>Eukaryota</taxon>
        <taxon>Viridiplantae</taxon>
        <taxon>Streptophyta</taxon>
        <taxon>Embryophyta</taxon>
        <taxon>Tracheophyta</taxon>
        <taxon>Spermatophyta</taxon>
        <taxon>Magnoliopsida</taxon>
        <taxon>Liliopsida</taxon>
        <taxon>Poales</taxon>
        <taxon>Poaceae</taxon>
        <taxon>PACMAD clade</taxon>
        <taxon>Panicoideae</taxon>
        <taxon>Panicodae</taxon>
        <taxon>Paniceae</taxon>
        <taxon>Dichantheliinae</taxon>
        <taxon>Dichanthelium</taxon>
    </lineage>
</organism>
<keyword evidence="2" id="KW-0808">Transferase</keyword>
<name>A0A1E5WNC1_9POAL</name>
<dbReference type="InterPro" id="IPR029993">
    <property type="entry name" value="GAUT"/>
</dbReference>
<feature type="non-terminal residue" evidence="2">
    <location>
        <position position="1"/>
    </location>
</feature>
<dbReference type="Pfam" id="PF25557">
    <property type="entry name" value="GAUT_1"/>
    <property type="match status" value="1"/>
</dbReference>
<dbReference type="PANTHER" id="PTHR32116:SF105">
    <property type="entry name" value="HEXOSYLTRANSFERASE"/>
    <property type="match status" value="1"/>
</dbReference>
<comment type="caution">
    <text evidence="2">The sequence shown here is derived from an EMBL/GenBank/DDBJ whole genome shotgun (WGS) entry which is preliminary data.</text>
</comment>